<dbReference type="PANTHER" id="PTHR15462">
    <property type="entry name" value="SERINE PROTEASE"/>
    <property type="match status" value="1"/>
</dbReference>
<evidence type="ECO:0000313" key="4">
    <source>
        <dbReference type="EMBL" id="KAA2213975.1"/>
    </source>
</evidence>
<dbReference type="Pfam" id="PF00089">
    <property type="entry name" value="Trypsin"/>
    <property type="match status" value="1"/>
</dbReference>
<organism evidence="4 5">
    <name type="scientific">Teichococcus oryzae</name>
    <dbReference type="NCBI Taxonomy" id="1608942"/>
    <lineage>
        <taxon>Bacteria</taxon>
        <taxon>Pseudomonadati</taxon>
        <taxon>Pseudomonadota</taxon>
        <taxon>Alphaproteobacteria</taxon>
        <taxon>Acetobacterales</taxon>
        <taxon>Roseomonadaceae</taxon>
        <taxon>Roseomonas</taxon>
    </lineage>
</organism>
<sequence>MTGVFGSKFNAALTGCRKVTSAWFTLLFCAAAASAPLRAEPPLRPGVGSEDPRRVVDPAAVPWRALGRVQTELGARCTGALIGPDLVLTAAHCLVAPNSGKLVRPGSIHMLLGYQRGHWRAAARARSLRVAPGFDPVRKGPPTADWALLELAQPLATGPEGWLTMMRHMPARGARLMLGGYQQDRAEVLLADPDCALLGVVRAEDGARLLRHGCAGTRGASGAPLLVEGEAGRWAILGINVASYAGISAGLAVPTASLP</sequence>
<protein>
    <submittedName>
        <fullName evidence="4">Trypsin-like serine protease</fullName>
    </submittedName>
</protein>
<comment type="caution">
    <text evidence="4">The sequence shown here is derived from an EMBL/GenBank/DDBJ whole genome shotgun (WGS) entry which is preliminary data.</text>
</comment>
<accession>A0A5B2TJ09</accession>
<dbReference type="AlphaFoldDB" id="A0A5B2TJ09"/>
<dbReference type="InterPro" id="IPR001314">
    <property type="entry name" value="Peptidase_S1A"/>
</dbReference>
<dbReference type="EMBL" id="VUKA01000002">
    <property type="protein sequence ID" value="KAA2213975.1"/>
    <property type="molecule type" value="Genomic_DNA"/>
</dbReference>
<reference evidence="4 5" key="1">
    <citation type="journal article" date="2015" name="Int. J. Syst. Evol. Microbiol.">
        <title>Roseomonas oryzae sp. nov., isolated from paddy rhizosphere soil.</title>
        <authorList>
            <person name="Ramaprasad E.V."/>
            <person name="Sasikala Ch."/>
            <person name="Ramana Ch.V."/>
        </authorList>
    </citation>
    <scope>NUCLEOTIDE SEQUENCE [LARGE SCALE GENOMIC DNA]</scope>
    <source>
        <strain evidence="4 5">KCTC 42542</strain>
    </source>
</reference>
<dbReference type="GO" id="GO:0006508">
    <property type="term" value="P:proteolysis"/>
    <property type="evidence" value="ECO:0007669"/>
    <property type="project" value="UniProtKB-KW"/>
</dbReference>
<dbReference type="InterPro" id="IPR050966">
    <property type="entry name" value="Glutamyl_endopeptidase"/>
</dbReference>
<evidence type="ECO:0000313" key="5">
    <source>
        <dbReference type="Proteomes" id="UP000322110"/>
    </source>
</evidence>
<keyword evidence="4" id="KW-0645">Protease</keyword>
<feature type="signal peptide" evidence="2">
    <location>
        <begin position="1"/>
        <end position="39"/>
    </location>
</feature>
<evidence type="ECO:0000256" key="1">
    <source>
        <dbReference type="ARBA" id="ARBA00022729"/>
    </source>
</evidence>
<dbReference type="PROSITE" id="PS00134">
    <property type="entry name" value="TRYPSIN_HIS"/>
    <property type="match status" value="1"/>
</dbReference>
<feature type="chain" id="PRO_5023003338" evidence="2">
    <location>
        <begin position="40"/>
        <end position="259"/>
    </location>
</feature>
<dbReference type="PROSITE" id="PS50240">
    <property type="entry name" value="TRYPSIN_DOM"/>
    <property type="match status" value="1"/>
</dbReference>
<name>A0A5B2TJ09_9PROT</name>
<evidence type="ECO:0000259" key="3">
    <source>
        <dbReference type="PROSITE" id="PS50240"/>
    </source>
</evidence>
<dbReference type="InterPro" id="IPR001254">
    <property type="entry name" value="Trypsin_dom"/>
</dbReference>
<dbReference type="Proteomes" id="UP000322110">
    <property type="component" value="Unassembled WGS sequence"/>
</dbReference>
<keyword evidence="4" id="KW-0378">Hydrolase</keyword>
<dbReference type="SUPFAM" id="SSF50494">
    <property type="entry name" value="Trypsin-like serine proteases"/>
    <property type="match status" value="1"/>
</dbReference>
<dbReference type="PRINTS" id="PR00722">
    <property type="entry name" value="CHYMOTRYPSIN"/>
</dbReference>
<keyword evidence="5" id="KW-1185">Reference proteome</keyword>
<evidence type="ECO:0000256" key="2">
    <source>
        <dbReference type="SAM" id="SignalP"/>
    </source>
</evidence>
<dbReference type="GO" id="GO:0004252">
    <property type="term" value="F:serine-type endopeptidase activity"/>
    <property type="evidence" value="ECO:0007669"/>
    <property type="project" value="InterPro"/>
</dbReference>
<proteinExistence type="predicted"/>
<dbReference type="InterPro" id="IPR009003">
    <property type="entry name" value="Peptidase_S1_PA"/>
</dbReference>
<keyword evidence="1 2" id="KW-0732">Signal</keyword>
<dbReference type="InterPro" id="IPR043504">
    <property type="entry name" value="Peptidase_S1_PA_chymotrypsin"/>
</dbReference>
<gene>
    <name evidence="4" type="ORF">F0Q34_08005</name>
</gene>
<dbReference type="InterPro" id="IPR018114">
    <property type="entry name" value="TRYPSIN_HIS"/>
</dbReference>
<dbReference type="Gene3D" id="2.40.10.10">
    <property type="entry name" value="Trypsin-like serine proteases"/>
    <property type="match status" value="2"/>
</dbReference>
<dbReference type="PANTHER" id="PTHR15462:SF8">
    <property type="entry name" value="SERINE PROTEASE"/>
    <property type="match status" value="1"/>
</dbReference>
<feature type="domain" description="Peptidase S1" evidence="3">
    <location>
        <begin position="46"/>
        <end position="259"/>
    </location>
</feature>